<dbReference type="SUPFAM" id="SSF48264">
    <property type="entry name" value="Cytochrome P450"/>
    <property type="match status" value="1"/>
</dbReference>
<evidence type="ECO:0000256" key="2">
    <source>
        <dbReference type="ARBA" id="ARBA00005179"/>
    </source>
</evidence>
<keyword evidence="11" id="KW-1133">Transmembrane helix</keyword>
<keyword evidence="7 9" id="KW-0408">Iron</keyword>
<reference evidence="12" key="1">
    <citation type="submission" date="2023-03" db="EMBL/GenBank/DDBJ databases">
        <title>Massive genome expansion in bonnet fungi (Mycena s.s.) driven by repeated elements and novel gene families across ecological guilds.</title>
        <authorList>
            <consortium name="Lawrence Berkeley National Laboratory"/>
            <person name="Harder C.B."/>
            <person name="Miyauchi S."/>
            <person name="Viragh M."/>
            <person name="Kuo A."/>
            <person name="Thoen E."/>
            <person name="Andreopoulos B."/>
            <person name="Lu D."/>
            <person name="Skrede I."/>
            <person name="Drula E."/>
            <person name="Henrissat B."/>
            <person name="Morin E."/>
            <person name="Kohler A."/>
            <person name="Barry K."/>
            <person name="LaButti K."/>
            <person name="Morin E."/>
            <person name="Salamov A."/>
            <person name="Lipzen A."/>
            <person name="Mereny Z."/>
            <person name="Hegedus B."/>
            <person name="Baldrian P."/>
            <person name="Stursova M."/>
            <person name="Weitz H."/>
            <person name="Taylor A."/>
            <person name="Grigoriev I.V."/>
            <person name="Nagy L.G."/>
            <person name="Martin F."/>
            <person name="Kauserud H."/>
        </authorList>
    </citation>
    <scope>NUCLEOTIDE SEQUENCE</scope>
    <source>
        <strain evidence="12">CBHHK002</strain>
    </source>
</reference>
<evidence type="ECO:0000256" key="10">
    <source>
        <dbReference type="RuleBase" id="RU000461"/>
    </source>
</evidence>
<dbReference type="InterPro" id="IPR050364">
    <property type="entry name" value="Cytochrome_P450_fung"/>
</dbReference>
<evidence type="ECO:0000313" key="13">
    <source>
        <dbReference type="Proteomes" id="UP001218218"/>
    </source>
</evidence>
<dbReference type="AlphaFoldDB" id="A0AAD6ZTT6"/>
<keyword evidence="11" id="KW-0472">Membrane</keyword>
<evidence type="ECO:0000256" key="6">
    <source>
        <dbReference type="ARBA" id="ARBA00023002"/>
    </source>
</evidence>
<evidence type="ECO:0000256" key="3">
    <source>
        <dbReference type="ARBA" id="ARBA00010617"/>
    </source>
</evidence>
<dbReference type="Gene3D" id="1.10.630.10">
    <property type="entry name" value="Cytochrome P450"/>
    <property type="match status" value="1"/>
</dbReference>
<dbReference type="InterPro" id="IPR036396">
    <property type="entry name" value="Cyt_P450_sf"/>
</dbReference>
<evidence type="ECO:0000256" key="4">
    <source>
        <dbReference type="ARBA" id="ARBA00022617"/>
    </source>
</evidence>
<protein>
    <submittedName>
        <fullName evidence="12">Cytochrome P450</fullName>
    </submittedName>
</protein>
<dbReference type="InterPro" id="IPR017972">
    <property type="entry name" value="Cyt_P450_CS"/>
</dbReference>
<evidence type="ECO:0000313" key="12">
    <source>
        <dbReference type="EMBL" id="KAJ7339207.1"/>
    </source>
</evidence>
<dbReference type="GO" id="GO:0020037">
    <property type="term" value="F:heme binding"/>
    <property type="evidence" value="ECO:0007669"/>
    <property type="project" value="InterPro"/>
</dbReference>
<dbReference type="PROSITE" id="PS00086">
    <property type="entry name" value="CYTOCHROME_P450"/>
    <property type="match status" value="1"/>
</dbReference>
<sequence>MVLFDARSSLACFILAFVVLFYRFALKRNRSKFPLPPGPKKLPIVGNLFDIPRERQWETYMAWSREYNSDIIQLSALGTSIVVLSSIEAAKELLDKRSSLYSDRVRCPMVVELMGWDFAIGERWRQHRRLFHEEFNIDAQRQYHPQERAVIHALLWGLLRDSGDVKEHFRHMTAALVMNVTYGINVLPSNDPYIRLAEDAMHAISIAGVPGAFLVDTIPVLKYVPSWVPGAGFQRKARAWKKITRDMYEAPFAEAKRRMGMGNATPSFTSRSLRTVDESNKDVNVKATLEEVVKATAANMYSAGSDTTASVLETFVLGMLANPEAQKRAQAEIDSVVGHGNLADFVNQPALPYVSAIVKETLRWKNVTPIAIPHYIAVEDEYQGYRIPADSIVIANVWAMLHDKTAFPDPDLFNPERFLLDGKLNPAIRDPEAIAFGFGRRICPGRHMASASIWLTIASMLATLDISKAIDEQGNVIEPTYEYFEGLVSAPLPFKCSITPRSPQTLLTPS</sequence>
<dbReference type="PANTHER" id="PTHR46300">
    <property type="entry name" value="P450, PUTATIVE (EUROFUNG)-RELATED-RELATED"/>
    <property type="match status" value="1"/>
</dbReference>
<dbReference type="PANTHER" id="PTHR46300:SF7">
    <property type="entry name" value="P450, PUTATIVE (EUROFUNG)-RELATED"/>
    <property type="match status" value="1"/>
</dbReference>
<comment type="caution">
    <text evidence="12">The sequence shown here is derived from an EMBL/GenBank/DDBJ whole genome shotgun (WGS) entry which is preliminary data.</text>
</comment>
<keyword evidence="5 9" id="KW-0479">Metal-binding</keyword>
<dbReference type="PRINTS" id="PR00385">
    <property type="entry name" value="P450"/>
</dbReference>
<dbReference type="GO" id="GO:0016705">
    <property type="term" value="F:oxidoreductase activity, acting on paired donors, with incorporation or reduction of molecular oxygen"/>
    <property type="evidence" value="ECO:0007669"/>
    <property type="project" value="InterPro"/>
</dbReference>
<comment type="pathway">
    <text evidence="2">Secondary metabolite biosynthesis.</text>
</comment>
<dbReference type="InterPro" id="IPR002401">
    <property type="entry name" value="Cyt_P450_E_grp-I"/>
</dbReference>
<comment type="similarity">
    <text evidence="3 10">Belongs to the cytochrome P450 family.</text>
</comment>
<proteinExistence type="inferred from homology"/>
<evidence type="ECO:0000256" key="5">
    <source>
        <dbReference type="ARBA" id="ARBA00022723"/>
    </source>
</evidence>
<feature type="transmembrane region" description="Helical" evidence="11">
    <location>
        <begin position="6"/>
        <end position="25"/>
    </location>
</feature>
<keyword evidence="8 10" id="KW-0503">Monooxygenase</keyword>
<dbReference type="InterPro" id="IPR001128">
    <property type="entry name" value="Cyt_P450"/>
</dbReference>
<keyword evidence="11" id="KW-0812">Transmembrane</keyword>
<dbReference type="Pfam" id="PF00067">
    <property type="entry name" value="p450"/>
    <property type="match status" value="1"/>
</dbReference>
<dbReference type="CDD" id="cd11065">
    <property type="entry name" value="CYP64-like"/>
    <property type="match status" value="1"/>
</dbReference>
<dbReference type="GO" id="GO:0004497">
    <property type="term" value="F:monooxygenase activity"/>
    <property type="evidence" value="ECO:0007669"/>
    <property type="project" value="UniProtKB-KW"/>
</dbReference>
<feature type="binding site" description="axial binding residue" evidence="9">
    <location>
        <position position="443"/>
    </location>
    <ligand>
        <name>heme</name>
        <dbReference type="ChEBI" id="CHEBI:30413"/>
    </ligand>
    <ligandPart>
        <name>Fe</name>
        <dbReference type="ChEBI" id="CHEBI:18248"/>
    </ligandPart>
</feature>
<evidence type="ECO:0000256" key="8">
    <source>
        <dbReference type="ARBA" id="ARBA00023033"/>
    </source>
</evidence>
<gene>
    <name evidence="12" type="ORF">DFH08DRAFT_915787</name>
</gene>
<evidence type="ECO:0000256" key="7">
    <source>
        <dbReference type="ARBA" id="ARBA00023004"/>
    </source>
</evidence>
<evidence type="ECO:0000256" key="11">
    <source>
        <dbReference type="SAM" id="Phobius"/>
    </source>
</evidence>
<dbReference type="GO" id="GO:0005506">
    <property type="term" value="F:iron ion binding"/>
    <property type="evidence" value="ECO:0007669"/>
    <property type="project" value="InterPro"/>
</dbReference>
<keyword evidence="13" id="KW-1185">Reference proteome</keyword>
<accession>A0AAD6ZTT6</accession>
<evidence type="ECO:0000256" key="1">
    <source>
        <dbReference type="ARBA" id="ARBA00001971"/>
    </source>
</evidence>
<keyword evidence="4 9" id="KW-0349">Heme</keyword>
<name>A0AAD6ZTT6_9AGAR</name>
<dbReference type="PRINTS" id="PR00463">
    <property type="entry name" value="EP450I"/>
</dbReference>
<keyword evidence="6 10" id="KW-0560">Oxidoreductase</keyword>
<organism evidence="12 13">
    <name type="scientific">Mycena albidolilacea</name>
    <dbReference type="NCBI Taxonomy" id="1033008"/>
    <lineage>
        <taxon>Eukaryota</taxon>
        <taxon>Fungi</taxon>
        <taxon>Dikarya</taxon>
        <taxon>Basidiomycota</taxon>
        <taxon>Agaricomycotina</taxon>
        <taxon>Agaricomycetes</taxon>
        <taxon>Agaricomycetidae</taxon>
        <taxon>Agaricales</taxon>
        <taxon>Marasmiineae</taxon>
        <taxon>Mycenaceae</taxon>
        <taxon>Mycena</taxon>
    </lineage>
</organism>
<evidence type="ECO:0000256" key="9">
    <source>
        <dbReference type="PIRSR" id="PIRSR602401-1"/>
    </source>
</evidence>
<dbReference type="Proteomes" id="UP001218218">
    <property type="component" value="Unassembled WGS sequence"/>
</dbReference>
<comment type="cofactor">
    <cofactor evidence="1 9">
        <name>heme</name>
        <dbReference type="ChEBI" id="CHEBI:30413"/>
    </cofactor>
</comment>
<dbReference type="EMBL" id="JARIHO010000028">
    <property type="protein sequence ID" value="KAJ7339207.1"/>
    <property type="molecule type" value="Genomic_DNA"/>
</dbReference>